<reference evidence="3 4" key="1">
    <citation type="submission" date="2018-08" db="EMBL/GenBank/DDBJ databases">
        <title>A genome reference for cultivated species of the human gut microbiota.</title>
        <authorList>
            <person name="Zou Y."/>
            <person name="Xue W."/>
            <person name="Luo G."/>
        </authorList>
    </citation>
    <scope>NUCLEOTIDE SEQUENCE [LARGE SCALE GENOMIC DNA]</scope>
    <source>
        <strain evidence="2 3">AM16-50</strain>
        <strain evidence="1 4">AM50-15</strain>
    </source>
</reference>
<sequence>MTRSGTERGKLHDMNLQIESEEVRRLLPELHVYNNGIIRQSISDSLFGDIYGTDSTISISIRQTVLPRR</sequence>
<accession>A0A3R5ZND2</accession>
<gene>
    <name evidence="2" type="ORF">DW191_07720</name>
    <name evidence="1" type="ORF">DW986_10785</name>
</gene>
<evidence type="ECO:0000313" key="4">
    <source>
        <dbReference type="Proteomes" id="UP000285173"/>
    </source>
</evidence>
<organism evidence="1 4">
    <name type="scientific">Parabacteroides merdae</name>
    <dbReference type="NCBI Taxonomy" id="46503"/>
    <lineage>
        <taxon>Bacteria</taxon>
        <taxon>Pseudomonadati</taxon>
        <taxon>Bacteroidota</taxon>
        <taxon>Bacteroidia</taxon>
        <taxon>Bacteroidales</taxon>
        <taxon>Tannerellaceae</taxon>
        <taxon>Parabacteroides</taxon>
    </lineage>
</organism>
<protein>
    <submittedName>
        <fullName evidence="1">Uncharacterized protein</fullName>
    </submittedName>
</protein>
<dbReference type="EMBL" id="QSEF01000013">
    <property type="protein sequence ID" value="RGZ47713.1"/>
    <property type="molecule type" value="Genomic_DNA"/>
</dbReference>
<evidence type="ECO:0000313" key="3">
    <source>
        <dbReference type="Proteomes" id="UP000283732"/>
    </source>
</evidence>
<proteinExistence type="predicted"/>
<comment type="caution">
    <text evidence="1">The sequence shown here is derived from an EMBL/GenBank/DDBJ whole genome shotgun (WGS) entry which is preliminary data.</text>
</comment>
<dbReference type="EMBL" id="QRKC01000002">
    <property type="protein sequence ID" value="RHH78549.1"/>
    <property type="molecule type" value="Genomic_DNA"/>
</dbReference>
<evidence type="ECO:0000313" key="1">
    <source>
        <dbReference type="EMBL" id="RGZ47713.1"/>
    </source>
</evidence>
<dbReference type="Proteomes" id="UP000285173">
    <property type="component" value="Unassembled WGS sequence"/>
</dbReference>
<dbReference type="Proteomes" id="UP000283732">
    <property type="component" value="Unassembled WGS sequence"/>
</dbReference>
<name>A0A3R5ZND2_9BACT</name>
<dbReference type="AlphaFoldDB" id="A0A3R5ZND2"/>
<evidence type="ECO:0000313" key="2">
    <source>
        <dbReference type="EMBL" id="RHH78549.1"/>
    </source>
</evidence>